<evidence type="ECO:0000256" key="1">
    <source>
        <dbReference type="SAM" id="MobiDB-lite"/>
    </source>
</evidence>
<proteinExistence type="predicted"/>
<dbReference type="AlphaFoldDB" id="A0AAD7BJP6"/>
<dbReference type="EMBL" id="JARKIE010000637">
    <property type="protein sequence ID" value="KAJ7622982.1"/>
    <property type="molecule type" value="Genomic_DNA"/>
</dbReference>
<gene>
    <name evidence="2" type="ORF">B0H17DRAFT_1151506</name>
</gene>
<name>A0AAD7BJP6_MYCRO</name>
<dbReference type="Proteomes" id="UP001221757">
    <property type="component" value="Unassembled WGS sequence"/>
</dbReference>
<comment type="caution">
    <text evidence="2">The sequence shown here is derived from an EMBL/GenBank/DDBJ whole genome shotgun (WGS) entry which is preliminary data.</text>
</comment>
<protein>
    <submittedName>
        <fullName evidence="2">Uncharacterized protein</fullName>
    </submittedName>
</protein>
<accession>A0AAD7BJP6</accession>
<keyword evidence="3" id="KW-1185">Reference proteome</keyword>
<feature type="compositionally biased region" description="Basic residues" evidence="1">
    <location>
        <begin position="783"/>
        <end position="792"/>
    </location>
</feature>
<feature type="region of interest" description="Disordered" evidence="1">
    <location>
        <begin position="614"/>
        <end position="792"/>
    </location>
</feature>
<evidence type="ECO:0000313" key="2">
    <source>
        <dbReference type="EMBL" id="KAJ7622982.1"/>
    </source>
</evidence>
<organism evidence="2 3">
    <name type="scientific">Mycena rosella</name>
    <name type="common">Pink bonnet</name>
    <name type="synonym">Agaricus rosellus</name>
    <dbReference type="NCBI Taxonomy" id="1033263"/>
    <lineage>
        <taxon>Eukaryota</taxon>
        <taxon>Fungi</taxon>
        <taxon>Dikarya</taxon>
        <taxon>Basidiomycota</taxon>
        <taxon>Agaricomycotina</taxon>
        <taxon>Agaricomycetes</taxon>
        <taxon>Agaricomycetidae</taxon>
        <taxon>Agaricales</taxon>
        <taxon>Marasmiineae</taxon>
        <taxon>Mycenaceae</taxon>
        <taxon>Mycena</taxon>
    </lineage>
</organism>
<feature type="compositionally biased region" description="Basic and acidic residues" evidence="1">
    <location>
        <begin position="657"/>
        <end position="669"/>
    </location>
</feature>
<reference evidence="2" key="1">
    <citation type="submission" date="2023-03" db="EMBL/GenBank/DDBJ databases">
        <title>Massive genome expansion in bonnet fungi (Mycena s.s.) driven by repeated elements and novel gene families across ecological guilds.</title>
        <authorList>
            <consortium name="Lawrence Berkeley National Laboratory"/>
            <person name="Harder C.B."/>
            <person name="Miyauchi S."/>
            <person name="Viragh M."/>
            <person name="Kuo A."/>
            <person name="Thoen E."/>
            <person name="Andreopoulos B."/>
            <person name="Lu D."/>
            <person name="Skrede I."/>
            <person name="Drula E."/>
            <person name="Henrissat B."/>
            <person name="Morin E."/>
            <person name="Kohler A."/>
            <person name="Barry K."/>
            <person name="LaButti K."/>
            <person name="Morin E."/>
            <person name="Salamov A."/>
            <person name="Lipzen A."/>
            <person name="Mereny Z."/>
            <person name="Hegedus B."/>
            <person name="Baldrian P."/>
            <person name="Stursova M."/>
            <person name="Weitz H."/>
            <person name="Taylor A."/>
            <person name="Grigoriev I.V."/>
            <person name="Nagy L.G."/>
            <person name="Martin F."/>
            <person name="Kauserud H."/>
        </authorList>
    </citation>
    <scope>NUCLEOTIDE SEQUENCE</scope>
    <source>
        <strain evidence="2">CBHHK067</strain>
    </source>
</reference>
<sequence>MSDSEYRPIIIDADHTRYPLDRQFSLNRQSSIEPIVAEGSVSVAVDHRDDHPESLDLPTVHSETDPGPFPEITDAHRAFILCMATPQELIEAHNESFTNMLILNNQVLQGQAALANKAHFLAQANMNLREGYRSILNELEDLCISAEAVLLANSHPGPPIPNSDRIVNPWLGTYPADVPEDYQHPVAQFAGDSRYNLSGLILTVYIWTGHFTFGSLSSTTSSPPLILTPVVQTAMSDLSASGSEKEDEPGVQIPRTFAIPNQTAGVPELREALKNSHKLVHELVAENKLLRAQIAKYKASNPGRKGKKGRSSIKGDNMLGYHTKIISLGKSFGVMVDPWIQTMVFSKKIALPLATPAQIFKSESELYNQYLTAALYTHVDEKFHELIDTAFLHHLNAQRSTGIHNIKECLPLILLSEKVVTDLEPATIRRLILHPGDDPKAQKCSKFPPILYHGLRQLPTNLFMNRIPALALRAVLWGKESVSDGGTRKPASSVVGHIWKIKKVTEGSIAFVCTAVIYVLYWKTRPPSERPEFFEETGTASKISFRQLFMRFLRALKMMGPGFQRVLKFWHSVVFASITVAAPVERAENAAEANSDEEMAEALAGLDIEGIPEDDANRLSNFNWESDDESPVAGPSNTITADPPAPSASGEGSEAEEPARRPRRADGARDPAPSVPTTEEEEVDEIPAPVGRVHPRRIISPVEEEEGSDLTALSNEDVAPAAVGGRTKSSKAAAPNPPATVSGKEPARKGKKASVSKGKEKAVTQPEVVMQPVDDEGLPVGRSRTRSKSSKK</sequence>
<evidence type="ECO:0000313" key="3">
    <source>
        <dbReference type="Proteomes" id="UP001221757"/>
    </source>
</evidence>